<proteinExistence type="inferred from homology"/>
<evidence type="ECO:0000256" key="19">
    <source>
        <dbReference type="ARBA" id="ARBA00023136"/>
    </source>
</evidence>
<comment type="catalytic activity">
    <reaction evidence="23">
        <text>Preferential cleavage: (Ac)2-L-Lys-D-Ala-|-D-Ala. Also transpeptidation of peptidyl-alanyl moieties that are N-acyl substituents of D-alanine.</text>
        <dbReference type="EC" id="3.4.16.4"/>
    </reaction>
</comment>
<evidence type="ECO:0000256" key="26">
    <source>
        <dbReference type="ARBA" id="ARBA00060592"/>
    </source>
</evidence>
<evidence type="ECO:0000256" key="7">
    <source>
        <dbReference type="ARBA" id="ARBA00018638"/>
    </source>
</evidence>
<keyword evidence="15" id="KW-0133">Cell shape</keyword>
<dbReference type="Pfam" id="PF00905">
    <property type="entry name" value="Transpeptidase"/>
    <property type="match status" value="1"/>
</dbReference>
<dbReference type="NCBIfam" id="TIGR02074">
    <property type="entry name" value="PBP_1a_fam"/>
    <property type="match status" value="1"/>
</dbReference>
<keyword evidence="22" id="KW-0961">Cell wall biogenesis/degradation</keyword>
<dbReference type="GO" id="GO:0009002">
    <property type="term" value="F:serine-type D-Ala-D-Ala carboxypeptidase activity"/>
    <property type="evidence" value="ECO:0007669"/>
    <property type="project" value="UniProtKB-EC"/>
</dbReference>
<evidence type="ECO:0000313" key="31">
    <source>
        <dbReference type="Proteomes" id="UP000623681"/>
    </source>
</evidence>
<keyword evidence="16" id="KW-0735">Signal-anchor</keyword>
<evidence type="ECO:0000256" key="1">
    <source>
        <dbReference type="ARBA" id="ARBA00002624"/>
    </source>
</evidence>
<comment type="catalytic activity">
    <reaction evidence="25">
        <text>[GlcNAc-(1-&gt;4)-Mur2Ac(oyl-L-Ala-gamma-D-Glu-L-Lys-D-Ala-D-Ala)](n)-di-trans,octa-cis-undecaprenyl diphosphate + beta-D-GlcNAc-(1-&gt;4)-Mur2Ac(oyl-L-Ala-gamma-D-Glu-L-Lys-D-Ala-D-Ala)-di-trans,octa-cis-undecaprenyl diphosphate = [GlcNAc-(1-&gt;4)-Mur2Ac(oyl-L-Ala-gamma-D-Glu-L-Lys-D-Ala-D-Ala)](n+1)-di-trans,octa-cis-undecaprenyl diphosphate + di-trans,octa-cis-undecaprenyl diphosphate + H(+)</text>
        <dbReference type="Rhea" id="RHEA:23708"/>
        <dbReference type="Rhea" id="RHEA-COMP:9602"/>
        <dbReference type="Rhea" id="RHEA-COMP:9603"/>
        <dbReference type="ChEBI" id="CHEBI:15378"/>
        <dbReference type="ChEBI" id="CHEBI:58405"/>
        <dbReference type="ChEBI" id="CHEBI:60033"/>
        <dbReference type="ChEBI" id="CHEBI:78435"/>
        <dbReference type="EC" id="2.4.99.28"/>
    </reaction>
</comment>
<feature type="domain" description="Glycosyl transferase family 51" evidence="29">
    <location>
        <begin position="80"/>
        <end position="264"/>
    </location>
</feature>
<dbReference type="PANTHER" id="PTHR32282">
    <property type="entry name" value="BINDING PROTEIN TRANSPEPTIDASE, PUTATIVE-RELATED"/>
    <property type="match status" value="1"/>
</dbReference>
<dbReference type="GO" id="GO:0071555">
    <property type="term" value="P:cell wall organization"/>
    <property type="evidence" value="ECO:0007669"/>
    <property type="project" value="UniProtKB-KW"/>
</dbReference>
<dbReference type="Gene3D" id="1.10.3810.10">
    <property type="entry name" value="Biosynthetic peptidoglycan transglycosylase-like"/>
    <property type="match status" value="1"/>
</dbReference>
<feature type="domain" description="Penicillin-binding protein transpeptidase" evidence="28">
    <location>
        <begin position="378"/>
        <end position="667"/>
    </location>
</feature>
<organism evidence="30 31">
    <name type="scientific">Clostridium paridis</name>
    <dbReference type="NCBI Taxonomy" id="2803863"/>
    <lineage>
        <taxon>Bacteria</taxon>
        <taxon>Bacillati</taxon>
        <taxon>Bacillota</taxon>
        <taxon>Clostridia</taxon>
        <taxon>Eubacteriales</taxon>
        <taxon>Clostridiaceae</taxon>
        <taxon>Clostridium</taxon>
    </lineage>
</organism>
<keyword evidence="17" id="KW-0573">Peptidoglycan synthesis</keyword>
<evidence type="ECO:0000256" key="21">
    <source>
        <dbReference type="ARBA" id="ARBA00023268"/>
    </source>
</evidence>
<evidence type="ECO:0000313" key="30">
    <source>
        <dbReference type="EMBL" id="MBL4932196.1"/>
    </source>
</evidence>
<dbReference type="EC" id="3.4.16.4" evidence="6"/>
<keyword evidence="14" id="KW-0378">Hydrolase</keyword>
<evidence type="ECO:0000256" key="4">
    <source>
        <dbReference type="ARBA" id="ARBA00007090"/>
    </source>
</evidence>
<dbReference type="PANTHER" id="PTHR32282:SF33">
    <property type="entry name" value="PEPTIDOGLYCAN GLYCOSYLTRANSFERASE"/>
    <property type="match status" value="1"/>
</dbReference>
<keyword evidence="13" id="KW-0812">Transmembrane</keyword>
<evidence type="ECO:0000256" key="18">
    <source>
        <dbReference type="ARBA" id="ARBA00022989"/>
    </source>
</evidence>
<comment type="similarity">
    <text evidence="5">In the N-terminal section; belongs to the glycosyltransferase 51 family.</text>
</comment>
<dbReference type="GO" id="GO:0005886">
    <property type="term" value="C:plasma membrane"/>
    <property type="evidence" value="ECO:0007669"/>
    <property type="project" value="UniProtKB-SubCell"/>
</dbReference>
<dbReference type="RefSeq" id="WP_202767565.1">
    <property type="nucleotide sequence ID" value="NZ_JAESWA010000022.1"/>
</dbReference>
<keyword evidence="9" id="KW-0121">Carboxypeptidase</keyword>
<comment type="pathway">
    <text evidence="3">Cell wall biogenesis; peptidoglycan biosynthesis.</text>
</comment>
<keyword evidence="21" id="KW-0511">Multifunctional enzyme</keyword>
<evidence type="ECO:0000256" key="20">
    <source>
        <dbReference type="ARBA" id="ARBA00023251"/>
    </source>
</evidence>
<dbReference type="InterPro" id="IPR001264">
    <property type="entry name" value="Glyco_trans_51"/>
</dbReference>
<keyword evidence="11" id="KW-0328">Glycosyltransferase</keyword>
<evidence type="ECO:0000256" key="10">
    <source>
        <dbReference type="ARBA" id="ARBA00022670"/>
    </source>
</evidence>
<evidence type="ECO:0000256" key="5">
    <source>
        <dbReference type="ARBA" id="ARBA00007739"/>
    </source>
</evidence>
<evidence type="ECO:0000256" key="9">
    <source>
        <dbReference type="ARBA" id="ARBA00022645"/>
    </source>
</evidence>
<keyword evidence="20" id="KW-0046">Antibiotic resistance</keyword>
<comment type="function">
    <text evidence="1">Cell wall formation. Synthesis of cross-linked peptidoglycan from the lipid intermediates. The enzyme has a penicillin-insensitive transglycosylase N-terminal domain (formation of linear glycan strands) and a penicillin-sensitive transpeptidase C-terminal domain (cross-linking of the peptide subunits).</text>
</comment>
<dbReference type="GO" id="GO:0008360">
    <property type="term" value="P:regulation of cell shape"/>
    <property type="evidence" value="ECO:0007669"/>
    <property type="project" value="UniProtKB-KW"/>
</dbReference>
<keyword evidence="10" id="KW-0645">Protease</keyword>
<keyword evidence="12" id="KW-0808">Transferase</keyword>
<feature type="region of interest" description="Disordered" evidence="27">
    <location>
        <begin position="1"/>
        <end position="23"/>
    </location>
</feature>
<dbReference type="Proteomes" id="UP000623681">
    <property type="component" value="Unassembled WGS sequence"/>
</dbReference>
<evidence type="ECO:0000256" key="27">
    <source>
        <dbReference type="SAM" id="MobiDB-lite"/>
    </source>
</evidence>
<keyword evidence="31" id="KW-1185">Reference proteome</keyword>
<evidence type="ECO:0000256" key="25">
    <source>
        <dbReference type="ARBA" id="ARBA00049902"/>
    </source>
</evidence>
<dbReference type="InterPro" id="IPR050396">
    <property type="entry name" value="Glycosyltr_51/Transpeptidase"/>
</dbReference>
<dbReference type="GO" id="GO:0008658">
    <property type="term" value="F:penicillin binding"/>
    <property type="evidence" value="ECO:0007669"/>
    <property type="project" value="InterPro"/>
</dbReference>
<comment type="caution">
    <text evidence="30">The sequence shown here is derived from an EMBL/GenBank/DDBJ whole genome shotgun (WGS) entry which is preliminary data.</text>
</comment>
<dbReference type="EC" id="2.4.99.28" evidence="24"/>
<dbReference type="EMBL" id="JAESWA010000022">
    <property type="protein sequence ID" value="MBL4932196.1"/>
    <property type="molecule type" value="Genomic_DNA"/>
</dbReference>
<evidence type="ECO:0000256" key="13">
    <source>
        <dbReference type="ARBA" id="ARBA00022692"/>
    </source>
</evidence>
<dbReference type="SUPFAM" id="SSF53955">
    <property type="entry name" value="Lysozyme-like"/>
    <property type="match status" value="1"/>
</dbReference>
<evidence type="ECO:0000256" key="17">
    <source>
        <dbReference type="ARBA" id="ARBA00022984"/>
    </source>
</evidence>
<evidence type="ECO:0000256" key="3">
    <source>
        <dbReference type="ARBA" id="ARBA00004752"/>
    </source>
</evidence>
<sequence>MNKASSTNKSDPKTKNKSKSKKRKKGRIFRNILLSLFFIALTLLVVAGGYAYAIIKSAPDLDVNSVLNLSQPSTLYDNDGNVIDTVHSDEERRIIPFKDMPDNLKNAYVSIEDERFYEHSGIDVKRILGSVLIDVKNKVSGKSGLHGGSTLTQQLLKNTILTNEVSINRKIKEAYLATRLEKLLSKDQILEAYLNTIPLGGKIYGVEAASMYFFGKPAKELNLIQCSYIAGLTQAPSYYSAYNPTMQKDPTPYLNRTKTVVTKMKDLGKISQADYDQAIKDIDAKKFEFKTQTISYKLNYEWFSNPVISQVKKDLKEQLKLSDDEVSKLIANGGLKIYTTMDKKLQDYTQSVLDDRSNFNVGNPEVLDENGIPKLQAAAVIMDYHTGEVKAMVGGRKEPKAANSLNRAYNVLKPIGSSTKPLTVYGPGIDMKLITPATGINDAPIPKEIGMKYATSDGPYDPHNQSRNDYSGLISIREGLRYSKNIVAVLTEDKIGIKNGIAYGEKFGLKYNSESKTSIAAVALGQFNNNPSDPDGGNPYKMAAAYGTFGNNGTYTEGILYTQVKDATGKVLLDNKPETRSVLSPQASYITYDLLKEPVEHYTASHAKWGSMPVAGKTGTTTENKDLWFAGLTPYLSAAIWVGYDVPTEIKGESGAVVTPIWGKIMEKAHEGLADKEIPVPSGIKKMALCSLSGKIPTDLCSKDPRGSKVVEDWVIDGAEPTETCDVHVSAKVNKLNNKLATDNTPKELIEERVFIKKPWNTDNSYVKDAQYTLPTEQDDYTVPPTKSPTTGVPVQGNQPANNNDSNVDLDGNETNNTGKPKNN</sequence>
<evidence type="ECO:0000256" key="16">
    <source>
        <dbReference type="ARBA" id="ARBA00022968"/>
    </source>
</evidence>
<evidence type="ECO:0000256" key="11">
    <source>
        <dbReference type="ARBA" id="ARBA00022676"/>
    </source>
</evidence>
<gene>
    <name evidence="30" type="ORF">JK634_10295</name>
</gene>
<evidence type="ECO:0000256" key="14">
    <source>
        <dbReference type="ARBA" id="ARBA00022801"/>
    </source>
</evidence>
<dbReference type="GO" id="GO:0008955">
    <property type="term" value="F:peptidoglycan glycosyltransferase activity"/>
    <property type="evidence" value="ECO:0007669"/>
    <property type="project" value="UniProtKB-EC"/>
</dbReference>
<evidence type="ECO:0000256" key="22">
    <source>
        <dbReference type="ARBA" id="ARBA00023316"/>
    </source>
</evidence>
<feature type="region of interest" description="Disordered" evidence="27">
    <location>
        <begin position="773"/>
        <end position="824"/>
    </location>
</feature>
<dbReference type="InterPro" id="IPR023346">
    <property type="entry name" value="Lysozyme-like_dom_sf"/>
</dbReference>
<evidence type="ECO:0000256" key="2">
    <source>
        <dbReference type="ARBA" id="ARBA00004401"/>
    </source>
</evidence>
<dbReference type="AlphaFoldDB" id="A0A937FIQ6"/>
<dbReference type="GO" id="GO:0006508">
    <property type="term" value="P:proteolysis"/>
    <property type="evidence" value="ECO:0007669"/>
    <property type="project" value="UniProtKB-KW"/>
</dbReference>
<dbReference type="Pfam" id="PF00912">
    <property type="entry name" value="Transgly"/>
    <property type="match status" value="1"/>
</dbReference>
<evidence type="ECO:0000256" key="15">
    <source>
        <dbReference type="ARBA" id="ARBA00022960"/>
    </source>
</evidence>
<comment type="pathway">
    <text evidence="26">Glycan biosynthesis.</text>
</comment>
<evidence type="ECO:0000256" key="12">
    <source>
        <dbReference type="ARBA" id="ARBA00022679"/>
    </source>
</evidence>
<evidence type="ECO:0000256" key="23">
    <source>
        <dbReference type="ARBA" id="ARBA00034000"/>
    </source>
</evidence>
<comment type="similarity">
    <text evidence="4">In the C-terminal section; belongs to the transpeptidase family.</text>
</comment>
<evidence type="ECO:0000259" key="29">
    <source>
        <dbReference type="Pfam" id="PF00912"/>
    </source>
</evidence>
<dbReference type="InterPro" id="IPR001460">
    <property type="entry name" value="PCN-bd_Tpept"/>
</dbReference>
<evidence type="ECO:0000256" key="24">
    <source>
        <dbReference type="ARBA" id="ARBA00044770"/>
    </source>
</evidence>
<feature type="compositionally biased region" description="Polar residues" evidence="27">
    <location>
        <begin position="788"/>
        <end position="824"/>
    </location>
</feature>
<dbReference type="GO" id="GO:0009252">
    <property type="term" value="P:peptidoglycan biosynthetic process"/>
    <property type="evidence" value="ECO:0007669"/>
    <property type="project" value="UniProtKB-KW"/>
</dbReference>
<evidence type="ECO:0000256" key="8">
    <source>
        <dbReference type="ARBA" id="ARBA00022475"/>
    </source>
</evidence>
<evidence type="ECO:0000256" key="6">
    <source>
        <dbReference type="ARBA" id="ARBA00012448"/>
    </source>
</evidence>
<accession>A0A937FIQ6</accession>
<reference evidence="30" key="1">
    <citation type="submission" date="2021-01" db="EMBL/GenBank/DDBJ databases">
        <title>Genome public.</title>
        <authorList>
            <person name="Liu C."/>
            <person name="Sun Q."/>
        </authorList>
    </citation>
    <scope>NUCLEOTIDE SEQUENCE</scope>
    <source>
        <strain evidence="30">YIM B02565</strain>
    </source>
</reference>
<dbReference type="SUPFAM" id="SSF56601">
    <property type="entry name" value="beta-lactamase/transpeptidase-like"/>
    <property type="match status" value="1"/>
</dbReference>
<dbReference type="FunFam" id="1.10.3810.10:FF:000001">
    <property type="entry name" value="Penicillin-binding protein 1A"/>
    <property type="match status" value="1"/>
</dbReference>
<dbReference type="GO" id="GO:0046677">
    <property type="term" value="P:response to antibiotic"/>
    <property type="evidence" value="ECO:0007669"/>
    <property type="project" value="UniProtKB-KW"/>
</dbReference>
<keyword evidence="19" id="KW-0472">Membrane</keyword>
<keyword evidence="18" id="KW-1133">Transmembrane helix</keyword>
<dbReference type="InterPro" id="IPR036950">
    <property type="entry name" value="PBP_transglycosylase"/>
</dbReference>
<name>A0A937FIQ6_9CLOT</name>
<dbReference type="InterPro" id="IPR012338">
    <property type="entry name" value="Beta-lactam/transpept-like"/>
</dbReference>
<keyword evidence="8" id="KW-1003">Cell membrane</keyword>
<dbReference type="Gene3D" id="3.40.710.10">
    <property type="entry name" value="DD-peptidase/beta-lactamase superfamily"/>
    <property type="match status" value="1"/>
</dbReference>
<protein>
    <recommendedName>
        <fullName evidence="7">Penicillin-binding protein 1A</fullName>
        <ecNumber evidence="24">2.4.99.28</ecNumber>
        <ecNumber evidence="6">3.4.16.4</ecNumber>
    </recommendedName>
</protein>
<evidence type="ECO:0000259" key="28">
    <source>
        <dbReference type="Pfam" id="PF00905"/>
    </source>
</evidence>
<comment type="subcellular location">
    <subcellularLocation>
        <location evidence="2">Cell membrane</location>
        <topology evidence="2">Single-pass type II membrane protein</topology>
    </subcellularLocation>
</comment>